<feature type="signal peptide" evidence="1">
    <location>
        <begin position="1"/>
        <end position="20"/>
    </location>
</feature>
<evidence type="ECO:0008006" key="4">
    <source>
        <dbReference type="Google" id="ProtNLM"/>
    </source>
</evidence>
<feature type="chain" id="PRO_5020252477" description="DUF3857 domain-containing protein" evidence="1">
    <location>
        <begin position="21"/>
        <end position="108"/>
    </location>
</feature>
<evidence type="ECO:0000256" key="1">
    <source>
        <dbReference type="SAM" id="SignalP"/>
    </source>
</evidence>
<protein>
    <recommendedName>
        <fullName evidence="4">DUF3857 domain-containing protein</fullName>
    </recommendedName>
</protein>
<keyword evidence="1" id="KW-0732">Signal</keyword>
<name>A0A4R8MCG2_9BACT</name>
<keyword evidence="3" id="KW-1185">Reference proteome</keyword>
<evidence type="ECO:0000313" key="3">
    <source>
        <dbReference type="Proteomes" id="UP000295066"/>
    </source>
</evidence>
<organism evidence="2 3">
    <name type="scientific">Aminivibrio pyruvatiphilus</name>
    <dbReference type="NCBI Taxonomy" id="1005740"/>
    <lineage>
        <taxon>Bacteria</taxon>
        <taxon>Thermotogati</taxon>
        <taxon>Synergistota</taxon>
        <taxon>Synergistia</taxon>
        <taxon>Synergistales</taxon>
        <taxon>Aminobacteriaceae</taxon>
        <taxon>Aminivibrio</taxon>
    </lineage>
</organism>
<dbReference type="AlphaFoldDB" id="A0A4R8MCG2"/>
<accession>A0A4R8MCG2</accession>
<dbReference type="RefSeq" id="WP_133955848.1">
    <property type="nucleotide sequence ID" value="NZ_SORI01000002.1"/>
</dbReference>
<gene>
    <name evidence="2" type="ORF">C8D99_10235</name>
</gene>
<comment type="caution">
    <text evidence="2">The sequence shown here is derived from an EMBL/GenBank/DDBJ whole genome shotgun (WGS) entry which is preliminary data.</text>
</comment>
<reference evidence="2 3" key="1">
    <citation type="submission" date="2019-03" db="EMBL/GenBank/DDBJ databases">
        <title>Genomic Encyclopedia of Type Strains, Phase IV (KMG-IV): sequencing the most valuable type-strain genomes for metagenomic binning, comparative biology and taxonomic classification.</title>
        <authorList>
            <person name="Goeker M."/>
        </authorList>
    </citation>
    <scope>NUCLEOTIDE SEQUENCE [LARGE SCALE GENOMIC DNA]</scope>
    <source>
        <strain evidence="2 3">DSM 25964</strain>
    </source>
</reference>
<dbReference type="EMBL" id="SORI01000002">
    <property type="protein sequence ID" value="TDY63054.1"/>
    <property type="molecule type" value="Genomic_DNA"/>
</dbReference>
<dbReference type="Proteomes" id="UP000295066">
    <property type="component" value="Unassembled WGS sequence"/>
</dbReference>
<sequence>MRRRLFFTAFLLVFLGSAAAWGHPAWKGDLRKIAEVDGVVYSLYADRTRLVDDCVPGAEQVAETYVHLVIPGQNLIEILQWNIRLDGSEYRVQDSFDYALDTKGLVDQ</sequence>
<proteinExistence type="predicted"/>
<evidence type="ECO:0000313" key="2">
    <source>
        <dbReference type="EMBL" id="TDY63054.1"/>
    </source>
</evidence>